<dbReference type="GO" id="GO:0005764">
    <property type="term" value="C:lysosome"/>
    <property type="evidence" value="ECO:0007669"/>
    <property type="project" value="TreeGrafter"/>
</dbReference>
<dbReference type="PANTHER" id="PTHR10697:SF1">
    <property type="entry name" value="MAMMALIAN EPENDYMIN-RELATED PROTEIN 1"/>
    <property type="match status" value="1"/>
</dbReference>
<accession>A0A7S1KKU1</accession>
<reference evidence="2" key="1">
    <citation type="submission" date="2021-01" db="EMBL/GenBank/DDBJ databases">
        <authorList>
            <person name="Corre E."/>
            <person name="Pelletier E."/>
            <person name="Niang G."/>
            <person name="Scheremetjew M."/>
            <person name="Finn R."/>
            <person name="Kale V."/>
            <person name="Holt S."/>
            <person name="Cochrane G."/>
            <person name="Meng A."/>
            <person name="Brown T."/>
            <person name="Cohen L."/>
        </authorList>
    </citation>
    <scope>NUCLEOTIDE SEQUENCE</scope>
    <source>
        <strain evidence="2">WS</strain>
    </source>
</reference>
<dbReference type="Pfam" id="PF00811">
    <property type="entry name" value="Ependymin"/>
    <property type="match status" value="1"/>
</dbReference>
<dbReference type="GO" id="GO:0007160">
    <property type="term" value="P:cell-matrix adhesion"/>
    <property type="evidence" value="ECO:0007669"/>
    <property type="project" value="InterPro"/>
</dbReference>
<dbReference type="AlphaFoldDB" id="A0A7S1KKU1"/>
<name>A0A7S1KKU1_9EUKA</name>
<gene>
    <name evidence="2" type="ORF">PCOS0759_LOCUS126</name>
</gene>
<proteinExistence type="predicted"/>
<organism evidence="2">
    <name type="scientific">Percolomonas cosmopolitus</name>
    <dbReference type="NCBI Taxonomy" id="63605"/>
    <lineage>
        <taxon>Eukaryota</taxon>
        <taxon>Discoba</taxon>
        <taxon>Heterolobosea</taxon>
        <taxon>Tetramitia</taxon>
        <taxon>Eutetramitia</taxon>
        <taxon>Percolomonadidae</taxon>
        <taxon>Percolomonas</taxon>
    </lineage>
</organism>
<protein>
    <submittedName>
        <fullName evidence="2">Uncharacterized protein</fullName>
    </submittedName>
</protein>
<evidence type="ECO:0000256" key="1">
    <source>
        <dbReference type="SAM" id="SignalP"/>
    </source>
</evidence>
<feature type="chain" id="PRO_5031259202" evidence="1">
    <location>
        <begin position="24"/>
        <end position="221"/>
    </location>
</feature>
<dbReference type="GO" id="GO:0005509">
    <property type="term" value="F:calcium ion binding"/>
    <property type="evidence" value="ECO:0007669"/>
    <property type="project" value="InterPro"/>
</dbReference>
<dbReference type="InterPro" id="IPR001299">
    <property type="entry name" value="Ependymin"/>
</dbReference>
<feature type="signal peptide" evidence="1">
    <location>
        <begin position="1"/>
        <end position="23"/>
    </location>
</feature>
<evidence type="ECO:0000313" key="2">
    <source>
        <dbReference type="EMBL" id="CAD9076895.1"/>
    </source>
</evidence>
<dbReference type="EMBL" id="HBGD01000159">
    <property type="protein sequence ID" value="CAD9076895.1"/>
    <property type="molecule type" value="Transcribed_RNA"/>
</dbReference>
<dbReference type="PANTHER" id="PTHR10697">
    <property type="entry name" value="MAMMALIAN EPENDYMIN-RELATED PROTEIN 1"/>
    <property type="match status" value="1"/>
</dbReference>
<sequence>MQATLFALIAFIASVLFISAVQAQGQKHCLDDEFTTRVALFDPTKKYDDLHEVFFSVKNQAQRVDIHEFHPHLRRTSIYLLHNEGKMYFVDRGESKCESRPIEGKLEQYCIASNATHVGQITFGGSLKTDVWEEETHGNHIRIVLTAHSNVPVNVFGRGGHHVGTIFEEFFNFKHGVEDPEKTFELPRACKHADSNAPLSEEAKVYAKRAADLLSVFQKHD</sequence>
<dbReference type="GO" id="GO:0005576">
    <property type="term" value="C:extracellular region"/>
    <property type="evidence" value="ECO:0007669"/>
    <property type="project" value="InterPro"/>
</dbReference>
<keyword evidence="1" id="KW-0732">Signal</keyword>